<dbReference type="GeneID" id="19459579"/>
<organism evidence="1 2">
    <name type="scientific">Glarea lozoyensis (strain ATCC 20868 / MF5171)</name>
    <dbReference type="NCBI Taxonomy" id="1116229"/>
    <lineage>
        <taxon>Eukaryota</taxon>
        <taxon>Fungi</taxon>
        <taxon>Dikarya</taxon>
        <taxon>Ascomycota</taxon>
        <taxon>Pezizomycotina</taxon>
        <taxon>Leotiomycetes</taxon>
        <taxon>Helotiales</taxon>
        <taxon>Helotiaceae</taxon>
        <taxon>Glarea</taxon>
    </lineage>
</organism>
<gene>
    <name evidence="1" type="ORF">GLAREA_00521</name>
</gene>
<dbReference type="AlphaFoldDB" id="S3DBM6"/>
<dbReference type="EMBL" id="KE145367">
    <property type="protein sequence ID" value="EPE29361.1"/>
    <property type="molecule type" value="Genomic_DNA"/>
</dbReference>
<proteinExistence type="predicted"/>
<keyword evidence="2" id="KW-1185">Reference proteome</keyword>
<dbReference type="Proteomes" id="UP000016922">
    <property type="component" value="Unassembled WGS sequence"/>
</dbReference>
<evidence type="ECO:0000313" key="1">
    <source>
        <dbReference type="EMBL" id="EPE29361.1"/>
    </source>
</evidence>
<protein>
    <submittedName>
        <fullName evidence="1">Uncharacterized protein</fullName>
    </submittedName>
</protein>
<dbReference type="RefSeq" id="XP_008083470.1">
    <property type="nucleotide sequence ID" value="XM_008085279.1"/>
</dbReference>
<dbReference type="KEGG" id="glz:GLAREA_00521"/>
<evidence type="ECO:0000313" key="2">
    <source>
        <dbReference type="Proteomes" id="UP000016922"/>
    </source>
</evidence>
<dbReference type="HOGENOM" id="CLU_2922802_0_0_1"/>
<name>S3DBM6_GLAL2</name>
<sequence>MLTSRRPVDALHREIGRTKVTVARRKSLCCVPPTREDESADTWDEAVVEYEYAVVDGNTTP</sequence>
<reference evidence="1 2" key="1">
    <citation type="journal article" date="2013" name="BMC Genomics">
        <title>Genomics-driven discovery of the pneumocandin biosynthetic gene cluster in the fungus Glarea lozoyensis.</title>
        <authorList>
            <person name="Chen L."/>
            <person name="Yue Q."/>
            <person name="Zhang X."/>
            <person name="Xiang M."/>
            <person name="Wang C."/>
            <person name="Li S."/>
            <person name="Che Y."/>
            <person name="Ortiz-Lopez F.J."/>
            <person name="Bills G.F."/>
            <person name="Liu X."/>
            <person name="An Z."/>
        </authorList>
    </citation>
    <scope>NUCLEOTIDE SEQUENCE [LARGE SCALE GENOMIC DNA]</scope>
    <source>
        <strain evidence="2">ATCC 20868 / MF5171</strain>
    </source>
</reference>
<accession>S3DBM6</accession>